<keyword evidence="4" id="KW-0964">Secreted</keyword>
<dbReference type="Proteomes" id="UP000011717">
    <property type="component" value="Unassembled WGS sequence"/>
</dbReference>
<name>M2SC12_9SPHN</name>
<dbReference type="InterPro" id="IPR001736">
    <property type="entry name" value="PLipase_D/transphosphatidylase"/>
</dbReference>
<dbReference type="InterPro" id="IPR025202">
    <property type="entry name" value="PLD-like_dom"/>
</dbReference>
<sequence>MSPKATARLVVTMPPEPSQLASALAADIASEYVALTHTTDAFQHIAGLARERFAIMIPYIDRIGAAWAAGLFESTTATERVLVLRDATQLLACGAEGRRVEDRATRIIDYGGADGTGETFHAKIVLADGVAAYVGSANLLRRSKATNLECGMLIEGPAVAAVKVLLDAVTSLAKG</sequence>
<evidence type="ECO:0000259" key="6">
    <source>
        <dbReference type="PROSITE" id="PS50035"/>
    </source>
</evidence>
<evidence type="ECO:0000313" key="8">
    <source>
        <dbReference type="Proteomes" id="UP000011717"/>
    </source>
</evidence>
<accession>M2SC12</accession>
<evidence type="ECO:0000256" key="5">
    <source>
        <dbReference type="ARBA" id="ARBA00029594"/>
    </source>
</evidence>
<comment type="caution">
    <text evidence="7">The sequence shown here is derived from an EMBL/GenBank/DDBJ whole genome shotgun (WGS) entry which is preliminary data.</text>
</comment>
<evidence type="ECO:0000313" key="7">
    <source>
        <dbReference type="EMBL" id="EMD82890.1"/>
    </source>
</evidence>
<dbReference type="Pfam" id="PF13091">
    <property type="entry name" value="PLDc_2"/>
    <property type="match status" value="1"/>
</dbReference>
<keyword evidence="8" id="KW-1185">Reference proteome</keyword>
<dbReference type="SUPFAM" id="SSF56024">
    <property type="entry name" value="Phospholipase D/nuclease"/>
    <property type="match status" value="1"/>
</dbReference>
<reference evidence="7 8" key="1">
    <citation type="journal article" date="2013" name="Genome Announc.">
        <title>Draft Genome Sequence of Strain JLT2015T, Belonging to the Family Sphingomonadaceae of the Alphaproteobacteria.</title>
        <authorList>
            <person name="Tang K."/>
            <person name="Liu K."/>
            <person name="Li S."/>
            <person name="Jiao N."/>
        </authorList>
    </citation>
    <scope>NUCLEOTIDE SEQUENCE [LARGE SCALE GENOMIC DNA]</scope>
    <source>
        <strain evidence="7 8">JLT2015</strain>
    </source>
</reference>
<comment type="subcellular location">
    <subcellularLocation>
        <location evidence="2">Secreted</location>
    </subcellularLocation>
</comment>
<dbReference type="GO" id="GO:0006793">
    <property type="term" value="P:phosphorus metabolic process"/>
    <property type="evidence" value="ECO:0007669"/>
    <property type="project" value="UniProtKB-ARBA"/>
</dbReference>
<evidence type="ECO:0000256" key="3">
    <source>
        <dbReference type="ARBA" id="ARBA00018392"/>
    </source>
</evidence>
<comment type="function">
    <text evidence="1">Could be a virulence factor.</text>
</comment>
<dbReference type="GO" id="GO:0005576">
    <property type="term" value="C:extracellular region"/>
    <property type="evidence" value="ECO:0007669"/>
    <property type="project" value="UniProtKB-SubCell"/>
</dbReference>
<protein>
    <recommendedName>
        <fullName evidence="3">Phospholipase D</fullName>
    </recommendedName>
    <alternativeName>
        <fullName evidence="5">Choline phosphatase</fullName>
    </alternativeName>
</protein>
<dbReference type="GO" id="GO:0003824">
    <property type="term" value="F:catalytic activity"/>
    <property type="evidence" value="ECO:0007669"/>
    <property type="project" value="InterPro"/>
</dbReference>
<organism evidence="7 8">
    <name type="scientific">Pacificimonas flava</name>
    <dbReference type="NCBI Taxonomy" id="1234595"/>
    <lineage>
        <taxon>Bacteria</taxon>
        <taxon>Pseudomonadati</taxon>
        <taxon>Pseudomonadota</taxon>
        <taxon>Alphaproteobacteria</taxon>
        <taxon>Sphingomonadales</taxon>
        <taxon>Sphingosinicellaceae</taxon>
        <taxon>Pacificimonas</taxon>
    </lineage>
</organism>
<gene>
    <name evidence="7" type="ORF">C725_1488</name>
</gene>
<dbReference type="EMBL" id="AMRV01000004">
    <property type="protein sequence ID" value="EMD82890.1"/>
    <property type="molecule type" value="Genomic_DNA"/>
</dbReference>
<dbReference type="CDD" id="cd00138">
    <property type="entry name" value="PLDc_SF"/>
    <property type="match status" value="1"/>
</dbReference>
<evidence type="ECO:0000256" key="2">
    <source>
        <dbReference type="ARBA" id="ARBA00004613"/>
    </source>
</evidence>
<dbReference type="PATRIC" id="fig|1234595.3.peg.1490"/>
<evidence type="ECO:0000256" key="1">
    <source>
        <dbReference type="ARBA" id="ARBA00003145"/>
    </source>
</evidence>
<proteinExistence type="predicted"/>
<feature type="domain" description="PLD phosphodiesterase" evidence="6">
    <location>
        <begin position="116"/>
        <end position="143"/>
    </location>
</feature>
<dbReference type="AlphaFoldDB" id="M2SC12"/>
<evidence type="ECO:0000256" key="4">
    <source>
        <dbReference type="ARBA" id="ARBA00022525"/>
    </source>
</evidence>
<dbReference type="Gene3D" id="3.30.870.10">
    <property type="entry name" value="Endonuclease Chain A"/>
    <property type="match status" value="1"/>
</dbReference>
<dbReference type="PROSITE" id="PS50035">
    <property type="entry name" value="PLD"/>
    <property type="match status" value="1"/>
</dbReference>